<dbReference type="EMBL" id="BAAAZW010000008">
    <property type="protein sequence ID" value="GAA3965790.1"/>
    <property type="molecule type" value="Genomic_DNA"/>
</dbReference>
<dbReference type="SUPFAM" id="SSF140453">
    <property type="entry name" value="EsxAB dimer-like"/>
    <property type="match status" value="1"/>
</dbReference>
<reference evidence="2" key="1">
    <citation type="journal article" date="2019" name="Int. J. Syst. Evol. Microbiol.">
        <title>The Global Catalogue of Microorganisms (GCM) 10K type strain sequencing project: providing services to taxonomists for standard genome sequencing and annotation.</title>
        <authorList>
            <consortium name="The Broad Institute Genomics Platform"/>
            <consortium name="The Broad Institute Genome Sequencing Center for Infectious Disease"/>
            <person name="Wu L."/>
            <person name="Ma J."/>
        </authorList>
    </citation>
    <scope>NUCLEOTIDE SEQUENCE [LARGE SCALE GENOMIC DNA]</scope>
    <source>
        <strain evidence="2">JCM 16923</strain>
    </source>
</reference>
<sequence>MNPIDAFLALLRLWRDRGAVTFDEDEVGAPHAAVSVFDLDAFGRVAGELRTRAAVVTQTLARLETVGPDVPLSWTGAAATALAGASGRLAVDLAPAAQELARHARTMSAAHEILGEVVEDYRTTMAQATDPLAVGIDVPQARDQLRARLDLAAAAGHAASAAVDDGLAVLHQAWRSPGELILAGDR</sequence>
<comment type="caution">
    <text evidence="1">The sequence shown here is derived from an EMBL/GenBank/DDBJ whole genome shotgun (WGS) entry which is preliminary data.</text>
</comment>
<dbReference type="Proteomes" id="UP001418444">
    <property type="component" value="Unassembled WGS sequence"/>
</dbReference>
<protein>
    <submittedName>
        <fullName evidence="1">Uncharacterized protein</fullName>
    </submittedName>
</protein>
<gene>
    <name evidence="1" type="ORF">GCM10022231_28240</name>
</gene>
<evidence type="ECO:0000313" key="1">
    <source>
        <dbReference type="EMBL" id="GAA3965790.1"/>
    </source>
</evidence>
<dbReference type="RefSeq" id="WP_344784864.1">
    <property type="nucleotide sequence ID" value="NZ_BAAAZW010000008.1"/>
</dbReference>
<evidence type="ECO:0000313" key="2">
    <source>
        <dbReference type="Proteomes" id="UP001418444"/>
    </source>
</evidence>
<organism evidence="1 2">
    <name type="scientific">Gordonia caeni</name>
    <dbReference type="NCBI Taxonomy" id="1007097"/>
    <lineage>
        <taxon>Bacteria</taxon>
        <taxon>Bacillati</taxon>
        <taxon>Actinomycetota</taxon>
        <taxon>Actinomycetes</taxon>
        <taxon>Mycobacteriales</taxon>
        <taxon>Gordoniaceae</taxon>
        <taxon>Gordonia</taxon>
    </lineage>
</organism>
<name>A0ABP7PHN3_9ACTN</name>
<dbReference type="InterPro" id="IPR036689">
    <property type="entry name" value="ESAT-6-like_sf"/>
</dbReference>
<keyword evidence="2" id="KW-1185">Reference proteome</keyword>
<proteinExistence type="predicted"/>
<accession>A0ABP7PHN3</accession>